<dbReference type="AlphaFoldDB" id="A0A895YHX3"/>
<accession>A0A895YHX3</accession>
<comment type="similarity">
    <text evidence="1">Belongs to the CutA family.</text>
</comment>
<dbReference type="GO" id="GO:0010038">
    <property type="term" value="P:response to metal ion"/>
    <property type="evidence" value="ECO:0007669"/>
    <property type="project" value="InterPro"/>
</dbReference>
<evidence type="ECO:0000313" key="2">
    <source>
        <dbReference type="EMBL" id="QSB14156.1"/>
    </source>
</evidence>
<dbReference type="Pfam" id="PF03091">
    <property type="entry name" value="CutA1"/>
    <property type="match status" value="1"/>
</dbReference>
<name>A0A895YHX3_9ACTN</name>
<dbReference type="PANTHER" id="PTHR23419:SF8">
    <property type="entry name" value="FI09726P"/>
    <property type="match status" value="1"/>
</dbReference>
<dbReference type="Gene3D" id="3.30.70.120">
    <property type="match status" value="1"/>
</dbReference>
<dbReference type="Proteomes" id="UP000662857">
    <property type="component" value="Chromosome"/>
</dbReference>
<dbReference type="GO" id="GO:0005507">
    <property type="term" value="F:copper ion binding"/>
    <property type="evidence" value="ECO:0007669"/>
    <property type="project" value="TreeGrafter"/>
</dbReference>
<gene>
    <name evidence="2" type="ORF">JQS43_21930</name>
</gene>
<dbReference type="PANTHER" id="PTHR23419">
    <property type="entry name" value="DIVALENT CATION TOLERANCE CUTA-RELATED"/>
    <property type="match status" value="1"/>
</dbReference>
<reference evidence="2" key="1">
    <citation type="submission" date="2021-02" db="EMBL/GenBank/DDBJ databases">
        <title>Natrosporangium hydrolyticum gen. nov., sp. nov, a haloalkaliphilic actinobacterium from a soda solonchak soil.</title>
        <authorList>
            <person name="Sorokin D.Y."/>
            <person name="Khijniak T.V."/>
            <person name="Zakharycheva A.P."/>
            <person name="Boueva O.V."/>
            <person name="Ariskina E.V."/>
            <person name="Hahnke R.L."/>
            <person name="Bunk B."/>
            <person name="Sproer C."/>
            <person name="Schumann P."/>
            <person name="Evtushenko L.I."/>
            <person name="Kublanov I.V."/>
        </authorList>
    </citation>
    <scope>NUCLEOTIDE SEQUENCE</scope>
    <source>
        <strain evidence="2">DSM 106523</strain>
    </source>
</reference>
<sequence>MTDLWNVSTAVEDRQAAEVLAESALMAKLAASAQLVGPVGSMFWHHGEFGSAQEYQVIFRTTASCYQALQQHLIDNHPWKNPEVTAVSLAAASPQYARWVEQTVAED</sequence>
<dbReference type="InterPro" id="IPR011322">
    <property type="entry name" value="N-reg_PII-like_a/b"/>
</dbReference>
<dbReference type="InterPro" id="IPR015867">
    <property type="entry name" value="N-reg_PII/ATP_PRibTrfase_C"/>
</dbReference>
<dbReference type="SUPFAM" id="SSF54913">
    <property type="entry name" value="GlnB-like"/>
    <property type="match status" value="1"/>
</dbReference>
<dbReference type="InterPro" id="IPR004323">
    <property type="entry name" value="Ion_tolerance_CutA"/>
</dbReference>
<evidence type="ECO:0000256" key="1">
    <source>
        <dbReference type="ARBA" id="ARBA00010169"/>
    </source>
</evidence>
<organism evidence="2 3">
    <name type="scientific">Natronosporangium hydrolyticum</name>
    <dbReference type="NCBI Taxonomy" id="2811111"/>
    <lineage>
        <taxon>Bacteria</taxon>
        <taxon>Bacillati</taxon>
        <taxon>Actinomycetota</taxon>
        <taxon>Actinomycetes</taxon>
        <taxon>Micromonosporales</taxon>
        <taxon>Micromonosporaceae</taxon>
        <taxon>Natronosporangium</taxon>
    </lineage>
</organism>
<dbReference type="RefSeq" id="WP_239676272.1">
    <property type="nucleotide sequence ID" value="NZ_CP070499.1"/>
</dbReference>
<dbReference type="KEGG" id="nhy:JQS43_21930"/>
<evidence type="ECO:0000313" key="3">
    <source>
        <dbReference type="Proteomes" id="UP000662857"/>
    </source>
</evidence>
<proteinExistence type="inferred from homology"/>
<protein>
    <submittedName>
        <fullName evidence="2">Divalent-cation tolerance protein CutA</fullName>
    </submittedName>
</protein>
<keyword evidence="3" id="KW-1185">Reference proteome</keyword>
<dbReference type="EMBL" id="CP070499">
    <property type="protein sequence ID" value="QSB14156.1"/>
    <property type="molecule type" value="Genomic_DNA"/>
</dbReference>